<protein>
    <recommendedName>
        <fullName evidence="5">Inhibitor I9 domain-containing protein</fullName>
    </recommendedName>
</protein>
<comment type="similarity">
    <text evidence="1">Belongs to the protease inhibitor I9 family.</text>
</comment>
<evidence type="ECO:0000313" key="4">
    <source>
        <dbReference type="Proteomes" id="UP000307440"/>
    </source>
</evidence>
<proteinExistence type="inferred from homology"/>
<dbReference type="InterPro" id="IPR052471">
    <property type="entry name" value="PBI_I9"/>
</dbReference>
<evidence type="ECO:0000256" key="2">
    <source>
        <dbReference type="SAM" id="MobiDB-lite"/>
    </source>
</evidence>
<dbReference type="PANTHER" id="PTHR28288:SF2">
    <property type="entry name" value="PROTEASE B INHIBITOR 2"/>
    <property type="match status" value="1"/>
</dbReference>
<evidence type="ECO:0000313" key="3">
    <source>
        <dbReference type="EMBL" id="TFK29539.1"/>
    </source>
</evidence>
<evidence type="ECO:0008006" key="5">
    <source>
        <dbReference type="Google" id="ProtNLM"/>
    </source>
</evidence>
<feature type="region of interest" description="Disordered" evidence="2">
    <location>
        <begin position="1"/>
        <end position="33"/>
    </location>
</feature>
<dbReference type="InterPro" id="IPR037045">
    <property type="entry name" value="S8pro/Inhibitor_I9_sf"/>
</dbReference>
<dbReference type="Proteomes" id="UP000307440">
    <property type="component" value="Unassembled WGS sequence"/>
</dbReference>
<gene>
    <name evidence="3" type="ORF">FA15DRAFT_664086</name>
</gene>
<keyword evidence="4" id="KW-1185">Reference proteome</keyword>
<evidence type="ECO:0000256" key="1">
    <source>
        <dbReference type="ARBA" id="ARBA00038069"/>
    </source>
</evidence>
<dbReference type="GO" id="GO:0042144">
    <property type="term" value="P:vacuole fusion, non-autophagic"/>
    <property type="evidence" value="ECO:0007669"/>
    <property type="project" value="TreeGrafter"/>
</dbReference>
<dbReference type="SUPFAM" id="SSF54897">
    <property type="entry name" value="Protease propeptides/inhibitors"/>
    <property type="match status" value="1"/>
</dbReference>
<organism evidence="3 4">
    <name type="scientific">Coprinopsis marcescibilis</name>
    <name type="common">Agaric fungus</name>
    <name type="synonym">Psathyrella marcescibilis</name>
    <dbReference type="NCBI Taxonomy" id="230819"/>
    <lineage>
        <taxon>Eukaryota</taxon>
        <taxon>Fungi</taxon>
        <taxon>Dikarya</taxon>
        <taxon>Basidiomycota</taxon>
        <taxon>Agaricomycotina</taxon>
        <taxon>Agaricomycetes</taxon>
        <taxon>Agaricomycetidae</taxon>
        <taxon>Agaricales</taxon>
        <taxon>Agaricineae</taxon>
        <taxon>Psathyrellaceae</taxon>
        <taxon>Coprinopsis</taxon>
    </lineage>
</organism>
<dbReference type="EMBL" id="ML210149">
    <property type="protein sequence ID" value="TFK29539.1"/>
    <property type="molecule type" value="Genomic_DNA"/>
</dbReference>
<accession>A0A5C3L932</accession>
<sequence length="142" mass="15433">MLQLGRMRQVITPRLRSTTRSTGHHGSGQGPLLGLPSCSLPPSNFRQTSFLSTKSKSQDMSDHPRYIIGFKDSATEADIERYAKDLNSNGGSVTNEFYKNGGILKAFAGHVPASFLSSLQAQSLQSDSIIDYIEPDGIVTTQ</sequence>
<dbReference type="AlphaFoldDB" id="A0A5C3L932"/>
<dbReference type="GO" id="GO:0004866">
    <property type="term" value="F:endopeptidase inhibitor activity"/>
    <property type="evidence" value="ECO:0007669"/>
    <property type="project" value="TreeGrafter"/>
</dbReference>
<name>A0A5C3L932_COPMA</name>
<dbReference type="OrthoDB" id="5518345at2759"/>
<dbReference type="Gene3D" id="3.30.70.80">
    <property type="entry name" value="Peptidase S8 propeptide/proteinase inhibitor I9"/>
    <property type="match status" value="1"/>
</dbReference>
<reference evidence="3 4" key="1">
    <citation type="journal article" date="2019" name="Nat. Ecol. Evol.">
        <title>Megaphylogeny resolves global patterns of mushroom evolution.</title>
        <authorList>
            <person name="Varga T."/>
            <person name="Krizsan K."/>
            <person name="Foldi C."/>
            <person name="Dima B."/>
            <person name="Sanchez-Garcia M."/>
            <person name="Sanchez-Ramirez S."/>
            <person name="Szollosi G.J."/>
            <person name="Szarkandi J.G."/>
            <person name="Papp V."/>
            <person name="Albert L."/>
            <person name="Andreopoulos W."/>
            <person name="Angelini C."/>
            <person name="Antonin V."/>
            <person name="Barry K.W."/>
            <person name="Bougher N.L."/>
            <person name="Buchanan P."/>
            <person name="Buyck B."/>
            <person name="Bense V."/>
            <person name="Catcheside P."/>
            <person name="Chovatia M."/>
            <person name="Cooper J."/>
            <person name="Damon W."/>
            <person name="Desjardin D."/>
            <person name="Finy P."/>
            <person name="Geml J."/>
            <person name="Haridas S."/>
            <person name="Hughes K."/>
            <person name="Justo A."/>
            <person name="Karasinski D."/>
            <person name="Kautmanova I."/>
            <person name="Kiss B."/>
            <person name="Kocsube S."/>
            <person name="Kotiranta H."/>
            <person name="LaButti K.M."/>
            <person name="Lechner B.E."/>
            <person name="Liimatainen K."/>
            <person name="Lipzen A."/>
            <person name="Lukacs Z."/>
            <person name="Mihaltcheva S."/>
            <person name="Morgado L.N."/>
            <person name="Niskanen T."/>
            <person name="Noordeloos M.E."/>
            <person name="Ohm R.A."/>
            <person name="Ortiz-Santana B."/>
            <person name="Ovrebo C."/>
            <person name="Racz N."/>
            <person name="Riley R."/>
            <person name="Savchenko A."/>
            <person name="Shiryaev A."/>
            <person name="Soop K."/>
            <person name="Spirin V."/>
            <person name="Szebenyi C."/>
            <person name="Tomsovsky M."/>
            <person name="Tulloss R.E."/>
            <person name="Uehling J."/>
            <person name="Grigoriev I.V."/>
            <person name="Vagvolgyi C."/>
            <person name="Papp T."/>
            <person name="Martin F.M."/>
            <person name="Miettinen O."/>
            <person name="Hibbett D.S."/>
            <person name="Nagy L.G."/>
        </authorList>
    </citation>
    <scope>NUCLEOTIDE SEQUENCE [LARGE SCALE GENOMIC DNA]</scope>
    <source>
        <strain evidence="3 4">CBS 121175</strain>
    </source>
</reference>
<dbReference type="PANTHER" id="PTHR28288">
    <property type="entry name" value="PROTEASE B INHIBITOR 2"/>
    <property type="match status" value="1"/>
</dbReference>